<reference evidence="2" key="1">
    <citation type="journal article" date="2019" name="Int. J. Syst. Evol. Microbiol.">
        <title>The Global Catalogue of Microorganisms (GCM) 10K type strain sequencing project: providing services to taxonomists for standard genome sequencing and annotation.</title>
        <authorList>
            <consortium name="The Broad Institute Genomics Platform"/>
            <consortium name="The Broad Institute Genome Sequencing Center for Infectious Disease"/>
            <person name="Wu L."/>
            <person name="Ma J."/>
        </authorList>
    </citation>
    <scope>NUCLEOTIDE SEQUENCE [LARGE SCALE GENOMIC DNA]</scope>
    <source>
        <strain evidence="2">KCTC 42498</strain>
    </source>
</reference>
<comment type="caution">
    <text evidence="1">The sequence shown here is derived from an EMBL/GenBank/DDBJ whole genome shotgun (WGS) entry which is preliminary data.</text>
</comment>
<sequence>MKLSEAMKVVLHYRQVPMTAPQIAYFLCSNKIILTDQYNELIQHVEEEALYSPAHFTVSEDFIQLSPWDERERQLIQKVFLVIQTAVNLTKVNNHESHLAHNQVLALLLYKRLSDIKRSQQHGTPIVPPQLKFNYVLATTLPADLPSKLHGVMEYIECTDERLDGIFSICRQELINVCEEYKVVQIYRAMGELSVLLLDEDNLPTPLFQVIFSRLFTINVKQTSKMLN</sequence>
<evidence type="ECO:0000313" key="2">
    <source>
        <dbReference type="Proteomes" id="UP001597544"/>
    </source>
</evidence>
<evidence type="ECO:0000313" key="1">
    <source>
        <dbReference type="EMBL" id="MFD2514196.1"/>
    </source>
</evidence>
<gene>
    <name evidence="1" type="ORF">ACFSRY_09985</name>
</gene>
<dbReference type="Proteomes" id="UP001597544">
    <property type="component" value="Unassembled WGS sequence"/>
</dbReference>
<dbReference type="EMBL" id="JBHULU010000013">
    <property type="protein sequence ID" value="MFD2514196.1"/>
    <property type="molecule type" value="Genomic_DNA"/>
</dbReference>
<name>A0ABW5IKP2_9BACT</name>
<protein>
    <submittedName>
        <fullName evidence="1">Uncharacterized protein</fullName>
    </submittedName>
</protein>
<keyword evidence="2" id="KW-1185">Reference proteome</keyword>
<proteinExistence type="predicted"/>
<accession>A0ABW5IKP2</accession>
<dbReference type="RefSeq" id="WP_377506292.1">
    <property type="nucleotide sequence ID" value="NZ_JBHULU010000013.1"/>
</dbReference>
<organism evidence="1 2">
    <name type="scientific">Pontibacter locisalis</name>
    <dbReference type="NCBI Taxonomy" id="1719035"/>
    <lineage>
        <taxon>Bacteria</taxon>
        <taxon>Pseudomonadati</taxon>
        <taxon>Bacteroidota</taxon>
        <taxon>Cytophagia</taxon>
        <taxon>Cytophagales</taxon>
        <taxon>Hymenobacteraceae</taxon>
        <taxon>Pontibacter</taxon>
    </lineage>
</organism>